<comment type="caution">
    <text evidence="3">The sequence shown here is derived from an EMBL/GenBank/DDBJ whole genome shotgun (WGS) entry which is preliminary data.</text>
</comment>
<protein>
    <submittedName>
        <fullName evidence="3">Spx/MgsR family RNA polymerase-binding regulatory protein</fullName>
    </submittedName>
</protein>
<dbReference type="Pfam" id="PF03960">
    <property type="entry name" value="ArsC"/>
    <property type="match status" value="1"/>
</dbReference>
<keyword evidence="4" id="KW-1185">Reference proteome</keyword>
<comment type="similarity">
    <text evidence="1 2">Belongs to the ArsC family.</text>
</comment>
<dbReference type="RefSeq" id="WP_379839343.1">
    <property type="nucleotide sequence ID" value="NZ_JBHRYQ010000001.1"/>
</dbReference>
<dbReference type="InterPro" id="IPR006660">
    <property type="entry name" value="Arsenate_reductase-like"/>
</dbReference>
<gene>
    <name evidence="3" type="ORF">ACFOOI_17525</name>
</gene>
<dbReference type="EMBL" id="JBHRYQ010000001">
    <property type="protein sequence ID" value="MFC3812464.1"/>
    <property type="molecule type" value="Genomic_DNA"/>
</dbReference>
<organism evidence="3 4">
    <name type="scientific">Lacihabitans lacunae</name>
    <dbReference type="NCBI Taxonomy" id="1028214"/>
    <lineage>
        <taxon>Bacteria</taxon>
        <taxon>Pseudomonadati</taxon>
        <taxon>Bacteroidota</taxon>
        <taxon>Cytophagia</taxon>
        <taxon>Cytophagales</taxon>
        <taxon>Leadbetterellaceae</taxon>
        <taxon>Lacihabitans</taxon>
    </lineage>
</organism>
<evidence type="ECO:0000256" key="1">
    <source>
        <dbReference type="ARBA" id="ARBA00007198"/>
    </source>
</evidence>
<sequence length="116" mass="13252">MLEIFGIPNCNTVKKSLDYIKSKNLDYNFHNYKKEGASDQKIQEWLKQQPLEKLINKKGTTYRGLSDTDKTALETTETAIPVMIAKPSVIKRPIIVKDTKIIALGFDEAQYQEIFG</sequence>
<dbReference type="InterPro" id="IPR036249">
    <property type="entry name" value="Thioredoxin-like_sf"/>
</dbReference>
<proteinExistence type="inferred from homology"/>
<dbReference type="PANTHER" id="PTHR30041:SF8">
    <property type="entry name" value="PROTEIN YFFB"/>
    <property type="match status" value="1"/>
</dbReference>
<evidence type="ECO:0000313" key="3">
    <source>
        <dbReference type="EMBL" id="MFC3812464.1"/>
    </source>
</evidence>
<name>A0ABV7Z0V4_9BACT</name>
<evidence type="ECO:0000313" key="4">
    <source>
        <dbReference type="Proteomes" id="UP001595616"/>
    </source>
</evidence>
<dbReference type="InterPro" id="IPR006504">
    <property type="entry name" value="Tscrpt_reg_Spx/MgsR"/>
</dbReference>
<dbReference type="PROSITE" id="PS51353">
    <property type="entry name" value="ARSC"/>
    <property type="match status" value="1"/>
</dbReference>
<evidence type="ECO:0000256" key="2">
    <source>
        <dbReference type="PROSITE-ProRule" id="PRU01282"/>
    </source>
</evidence>
<dbReference type="NCBIfam" id="TIGR01617">
    <property type="entry name" value="arsC_related"/>
    <property type="match status" value="1"/>
</dbReference>
<accession>A0ABV7Z0V4</accession>
<dbReference type="Proteomes" id="UP001595616">
    <property type="component" value="Unassembled WGS sequence"/>
</dbReference>
<reference evidence="4" key="1">
    <citation type="journal article" date="2019" name="Int. J. Syst. Evol. Microbiol.">
        <title>The Global Catalogue of Microorganisms (GCM) 10K type strain sequencing project: providing services to taxonomists for standard genome sequencing and annotation.</title>
        <authorList>
            <consortium name="The Broad Institute Genomics Platform"/>
            <consortium name="The Broad Institute Genome Sequencing Center for Infectious Disease"/>
            <person name="Wu L."/>
            <person name="Ma J."/>
        </authorList>
    </citation>
    <scope>NUCLEOTIDE SEQUENCE [LARGE SCALE GENOMIC DNA]</scope>
    <source>
        <strain evidence="4">CECT 7956</strain>
    </source>
</reference>
<dbReference type="PANTHER" id="PTHR30041">
    <property type="entry name" value="ARSENATE REDUCTASE"/>
    <property type="match status" value="1"/>
</dbReference>
<dbReference type="SUPFAM" id="SSF52833">
    <property type="entry name" value="Thioredoxin-like"/>
    <property type="match status" value="1"/>
</dbReference>
<dbReference type="Gene3D" id="3.40.30.10">
    <property type="entry name" value="Glutaredoxin"/>
    <property type="match status" value="1"/>
</dbReference>